<keyword evidence="2" id="KW-0812">Transmembrane</keyword>
<evidence type="ECO:0000256" key="2">
    <source>
        <dbReference type="SAM" id="Phobius"/>
    </source>
</evidence>
<organism evidence="3 4">
    <name type="scientific">Streptomyces meridianus</name>
    <dbReference type="NCBI Taxonomy" id="2938945"/>
    <lineage>
        <taxon>Bacteria</taxon>
        <taxon>Bacillati</taxon>
        <taxon>Actinomycetota</taxon>
        <taxon>Actinomycetes</taxon>
        <taxon>Kitasatosporales</taxon>
        <taxon>Streptomycetaceae</taxon>
        <taxon>Streptomyces</taxon>
    </lineage>
</organism>
<dbReference type="EMBL" id="JAMQGM010000064">
    <property type="protein sequence ID" value="MCM2580467.1"/>
    <property type="molecule type" value="Genomic_DNA"/>
</dbReference>
<evidence type="ECO:0008006" key="5">
    <source>
        <dbReference type="Google" id="ProtNLM"/>
    </source>
</evidence>
<feature type="region of interest" description="Disordered" evidence="1">
    <location>
        <begin position="261"/>
        <end position="303"/>
    </location>
</feature>
<proteinExistence type="predicted"/>
<sequence length="331" mass="34725">MSTTESHAQLTRGQVAMFAAAVLLMAGAGAAGAYGTYTNTVTEFGRVGTALGVVAAGEGVTLIVALVMVGLTMLGQSAPLAVRTGLWAAPVAAAVIGVAVADNLTEAVVYGLSPMGMSAAAEGIGLLARRIVVHRTGVDMEVQRRNAETVQRLAYHRARAANHPSKGARWRSERASWRLAKRVGLGDAELGVHLVQVQRDRLRQGADSALGEMLVPSAPELPTTAQEAGEHVQPVPTAAAVPEVHPQPLPAVPERPLREAVAADKPRPRTTVRVPDERPAGAPGADWSDEQLADHARQSAPLVPSIRALRKTYGIGQPRAERIKALLKESA</sequence>
<keyword evidence="2" id="KW-0472">Membrane</keyword>
<evidence type="ECO:0000313" key="4">
    <source>
        <dbReference type="Proteomes" id="UP001167160"/>
    </source>
</evidence>
<reference evidence="3" key="1">
    <citation type="journal article" date="2023" name="Int. J. Syst. Evol. Microbiol.">
        <title>Streptomyces meridianus sp. nov. isolated from brackish water of the Tagus estuary in Alcochete, Portugal.</title>
        <authorList>
            <person name="Santos J.D.N."/>
            <person name="Klimek D."/>
            <person name="Calusinska M."/>
            <person name="Lobo Da Cunha A."/>
            <person name="Catita J."/>
            <person name="Goncalves H."/>
            <person name="Gonzalez I."/>
            <person name="Reyes F."/>
            <person name="Lage O.M."/>
        </authorList>
    </citation>
    <scope>NUCLEOTIDE SEQUENCE</scope>
    <source>
        <strain evidence="3">MTZ3.1</strain>
    </source>
</reference>
<dbReference type="RefSeq" id="WP_251419342.1">
    <property type="nucleotide sequence ID" value="NZ_JAMQGM010000064.1"/>
</dbReference>
<feature type="transmembrane region" description="Helical" evidence="2">
    <location>
        <begin position="49"/>
        <end position="73"/>
    </location>
</feature>
<keyword evidence="2" id="KW-1133">Transmembrane helix</keyword>
<evidence type="ECO:0000313" key="3">
    <source>
        <dbReference type="EMBL" id="MCM2580467.1"/>
    </source>
</evidence>
<name>A0ABT0XD70_9ACTN</name>
<feature type="transmembrane region" description="Helical" evidence="2">
    <location>
        <begin position="15"/>
        <end position="37"/>
    </location>
</feature>
<protein>
    <recommendedName>
        <fullName evidence="5">Conjugal transfer protein</fullName>
    </recommendedName>
</protein>
<comment type="caution">
    <text evidence="3">The sequence shown here is derived from an EMBL/GenBank/DDBJ whole genome shotgun (WGS) entry which is preliminary data.</text>
</comment>
<evidence type="ECO:0000256" key="1">
    <source>
        <dbReference type="SAM" id="MobiDB-lite"/>
    </source>
</evidence>
<accession>A0ABT0XD70</accession>
<gene>
    <name evidence="3" type="ORF">M1E25_24545</name>
</gene>
<keyword evidence="4" id="KW-1185">Reference proteome</keyword>
<dbReference type="Proteomes" id="UP001167160">
    <property type="component" value="Unassembled WGS sequence"/>
</dbReference>